<proteinExistence type="predicted"/>
<dbReference type="SFLD" id="SFLDS00029">
    <property type="entry name" value="Radical_SAM"/>
    <property type="match status" value="1"/>
</dbReference>
<dbReference type="GO" id="GO:0046872">
    <property type="term" value="F:metal ion binding"/>
    <property type="evidence" value="ECO:0007669"/>
    <property type="project" value="UniProtKB-KW"/>
</dbReference>
<dbReference type="InterPro" id="IPR058240">
    <property type="entry name" value="rSAM_sf"/>
</dbReference>
<dbReference type="GO" id="GO:0003824">
    <property type="term" value="F:catalytic activity"/>
    <property type="evidence" value="ECO:0007669"/>
    <property type="project" value="InterPro"/>
</dbReference>
<keyword evidence="2" id="KW-0479">Metal-binding</keyword>
<keyword evidence="4" id="KW-0411">Iron-sulfur</keyword>
<gene>
    <name evidence="6" type="ORF">S12H4_32760</name>
</gene>
<keyword evidence="3" id="KW-0408">Iron</keyword>
<dbReference type="Gene3D" id="3.20.20.70">
    <property type="entry name" value="Aldolase class I"/>
    <property type="match status" value="1"/>
</dbReference>
<protein>
    <recommendedName>
        <fullName evidence="5">Radical SAM core domain-containing protein</fullName>
    </recommendedName>
</protein>
<dbReference type="InterPro" id="IPR007197">
    <property type="entry name" value="rSAM"/>
</dbReference>
<dbReference type="InterPro" id="IPR013785">
    <property type="entry name" value="Aldolase_TIM"/>
</dbReference>
<dbReference type="PANTHER" id="PTHR11228">
    <property type="entry name" value="RADICAL SAM DOMAIN PROTEIN"/>
    <property type="match status" value="1"/>
</dbReference>
<accession>X1TNJ6</accession>
<dbReference type="GO" id="GO:0051536">
    <property type="term" value="F:iron-sulfur cluster binding"/>
    <property type="evidence" value="ECO:0007669"/>
    <property type="project" value="UniProtKB-KW"/>
</dbReference>
<dbReference type="CDD" id="cd01335">
    <property type="entry name" value="Radical_SAM"/>
    <property type="match status" value="1"/>
</dbReference>
<evidence type="ECO:0000259" key="5">
    <source>
        <dbReference type="Pfam" id="PF04055"/>
    </source>
</evidence>
<evidence type="ECO:0000313" key="6">
    <source>
        <dbReference type="EMBL" id="GAI92941.1"/>
    </source>
</evidence>
<dbReference type="InterPro" id="IPR050377">
    <property type="entry name" value="Radical_SAM_PqqE_MftC-like"/>
</dbReference>
<evidence type="ECO:0000256" key="3">
    <source>
        <dbReference type="ARBA" id="ARBA00023004"/>
    </source>
</evidence>
<name>X1TNJ6_9ZZZZ</name>
<dbReference type="PANTHER" id="PTHR11228:SF7">
    <property type="entry name" value="PQQA PEPTIDE CYCLASE"/>
    <property type="match status" value="1"/>
</dbReference>
<reference evidence="6" key="1">
    <citation type="journal article" date="2014" name="Front. Microbiol.">
        <title>High frequency of phylogenetically diverse reductive dehalogenase-homologous genes in deep subseafloor sedimentary metagenomes.</title>
        <authorList>
            <person name="Kawai M."/>
            <person name="Futagami T."/>
            <person name="Toyoda A."/>
            <person name="Takaki Y."/>
            <person name="Nishi S."/>
            <person name="Hori S."/>
            <person name="Arai W."/>
            <person name="Tsubouchi T."/>
            <person name="Morono Y."/>
            <person name="Uchiyama I."/>
            <person name="Ito T."/>
            <person name="Fujiyama A."/>
            <person name="Inagaki F."/>
            <person name="Takami H."/>
        </authorList>
    </citation>
    <scope>NUCLEOTIDE SEQUENCE</scope>
    <source>
        <strain evidence="6">Expedition CK06-06</strain>
    </source>
</reference>
<dbReference type="SUPFAM" id="SSF102114">
    <property type="entry name" value="Radical SAM enzymes"/>
    <property type="match status" value="1"/>
</dbReference>
<evidence type="ECO:0000256" key="4">
    <source>
        <dbReference type="ARBA" id="ARBA00023014"/>
    </source>
</evidence>
<organism evidence="6">
    <name type="scientific">marine sediment metagenome</name>
    <dbReference type="NCBI Taxonomy" id="412755"/>
    <lineage>
        <taxon>unclassified sequences</taxon>
        <taxon>metagenomes</taxon>
        <taxon>ecological metagenomes</taxon>
    </lineage>
</organism>
<feature type="domain" description="Radical SAM core" evidence="5">
    <location>
        <begin position="22"/>
        <end position="109"/>
    </location>
</feature>
<evidence type="ECO:0000256" key="1">
    <source>
        <dbReference type="ARBA" id="ARBA00022691"/>
    </source>
</evidence>
<dbReference type="AlphaFoldDB" id="X1TNJ6"/>
<comment type="caution">
    <text evidence="6">The sequence shown here is derived from an EMBL/GenBank/DDBJ whole genome shotgun (WGS) entry which is preliminary data.</text>
</comment>
<evidence type="ECO:0000256" key="2">
    <source>
        <dbReference type="ARBA" id="ARBA00022723"/>
    </source>
</evidence>
<sequence>MKQMVKLFDKNKHRDQFRLRLLVTNSCDLACTYCLNDFQRRGNDFVNISDALHAVEVYKEICDINAILEPTVTFSGGEPGLFNGLGELLKLSKKIGVRTVVNTNGLAYRILNSKQREYVDSWHIGGHLLSEYNKK</sequence>
<keyword evidence="1" id="KW-0949">S-adenosyl-L-methionine</keyword>
<dbReference type="EMBL" id="BARW01019231">
    <property type="protein sequence ID" value="GAI92941.1"/>
    <property type="molecule type" value="Genomic_DNA"/>
</dbReference>
<dbReference type="Pfam" id="PF04055">
    <property type="entry name" value="Radical_SAM"/>
    <property type="match status" value="1"/>
</dbReference>